<dbReference type="GO" id="GO:0003723">
    <property type="term" value="F:RNA binding"/>
    <property type="evidence" value="ECO:0007669"/>
    <property type="project" value="InterPro"/>
</dbReference>
<dbReference type="PROSITE" id="PS01129">
    <property type="entry name" value="PSI_RLU"/>
    <property type="match status" value="1"/>
</dbReference>
<dbReference type="InterPro" id="IPR020103">
    <property type="entry name" value="PsdUridine_synth_cat_dom_sf"/>
</dbReference>
<dbReference type="PANTHER" id="PTHR21600">
    <property type="entry name" value="MITOCHONDRIAL RNA PSEUDOURIDINE SYNTHASE"/>
    <property type="match status" value="1"/>
</dbReference>
<dbReference type="EMBL" id="LAZR01017105">
    <property type="protein sequence ID" value="KKM01771.1"/>
    <property type="molecule type" value="Genomic_DNA"/>
</dbReference>
<dbReference type="InterPro" id="IPR006225">
    <property type="entry name" value="PsdUridine_synth_RluC/D"/>
</dbReference>
<comment type="caution">
    <text evidence="4">The sequence shown here is derived from an EMBL/GenBank/DDBJ whole genome shotgun (WGS) entry which is preliminary data.</text>
</comment>
<feature type="domain" description="Pseudouridine synthase RsuA/RluA-like" evidence="3">
    <location>
        <begin position="78"/>
        <end position="225"/>
    </location>
</feature>
<gene>
    <name evidence="4" type="ORF">LCGC14_1791090</name>
</gene>
<organism evidence="4">
    <name type="scientific">marine sediment metagenome</name>
    <dbReference type="NCBI Taxonomy" id="412755"/>
    <lineage>
        <taxon>unclassified sequences</taxon>
        <taxon>metagenomes</taxon>
        <taxon>ecological metagenomes</taxon>
    </lineage>
</organism>
<dbReference type="GO" id="GO:0001522">
    <property type="term" value="P:pseudouridine synthesis"/>
    <property type="evidence" value="ECO:0007669"/>
    <property type="project" value="InterPro"/>
</dbReference>
<dbReference type="AlphaFoldDB" id="A0A0F9J7H2"/>
<evidence type="ECO:0000256" key="2">
    <source>
        <dbReference type="ARBA" id="ARBA00023235"/>
    </source>
</evidence>
<dbReference type="CDD" id="cd02869">
    <property type="entry name" value="PseudoU_synth_RluA_like"/>
    <property type="match status" value="1"/>
</dbReference>
<keyword evidence="2" id="KW-0413">Isomerase</keyword>
<dbReference type="Pfam" id="PF00849">
    <property type="entry name" value="PseudoU_synth_2"/>
    <property type="match status" value="1"/>
</dbReference>
<name>A0A0F9J7H2_9ZZZZ</name>
<dbReference type="PANTHER" id="PTHR21600:SF83">
    <property type="entry name" value="PSEUDOURIDYLATE SYNTHASE RPUSD4, MITOCHONDRIAL"/>
    <property type="match status" value="1"/>
</dbReference>
<dbReference type="InterPro" id="IPR006224">
    <property type="entry name" value="PsdUridine_synth_RluA-like_CS"/>
</dbReference>
<evidence type="ECO:0000313" key="4">
    <source>
        <dbReference type="EMBL" id="KKM01771.1"/>
    </source>
</evidence>
<reference evidence="4" key="1">
    <citation type="journal article" date="2015" name="Nature">
        <title>Complex archaea that bridge the gap between prokaryotes and eukaryotes.</title>
        <authorList>
            <person name="Spang A."/>
            <person name="Saw J.H."/>
            <person name="Jorgensen S.L."/>
            <person name="Zaremba-Niedzwiedzka K."/>
            <person name="Martijn J."/>
            <person name="Lind A.E."/>
            <person name="van Eijk R."/>
            <person name="Schleper C."/>
            <person name="Guy L."/>
            <person name="Ettema T.J."/>
        </authorList>
    </citation>
    <scope>NUCLEOTIDE SEQUENCE</scope>
</reference>
<dbReference type="GO" id="GO:0009982">
    <property type="term" value="F:pseudouridine synthase activity"/>
    <property type="evidence" value="ECO:0007669"/>
    <property type="project" value="InterPro"/>
</dbReference>
<dbReference type="PROSITE" id="PS50889">
    <property type="entry name" value="S4"/>
    <property type="match status" value="1"/>
</dbReference>
<dbReference type="InterPro" id="IPR050188">
    <property type="entry name" value="RluA_PseudoU_synthase"/>
</dbReference>
<comment type="similarity">
    <text evidence="1">Belongs to the pseudouridine synthase RluA family.</text>
</comment>
<evidence type="ECO:0000256" key="1">
    <source>
        <dbReference type="ARBA" id="ARBA00010876"/>
    </source>
</evidence>
<accession>A0A0F9J7H2</accession>
<dbReference type="CDD" id="cd00165">
    <property type="entry name" value="S4"/>
    <property type="match status" value="1"/>
</dbReference>
<proteinExistence type="inferred from homology"/>
<sequence length="286" mass="33095">MKNYKTSENSTIFEALKKIFPDSSNTTIRNLLKKRRIYVDNVLIVNAKEIIEKDKTISIHEIIKKSPSGVKIIFEDEHILVINKPEGLLSVPLDEEKTENALSILRKYFSTKNIFVVHRIDKKTSGVMMFAKNQKAIDKLNLMFKNHELKRAYLAIVEGNLKENEGVWKSYLTENKEYNVRSVENEEEGKIAITHFSVIRRSKHFTYLKLNLETGRKHQIRVHCKDSGHPILGDKRYSPSSSPISRMCLHSYFLEFLHPITGKKMSFSAPIPQSFKKLGVIKFSNE</sequence>
<dbReference type="SUPFAM" id="SSF55120">
    <property type="entry name" value="Pseudouridine synthase"/>
    <property type="match status" value="1"/>
</dbReference>
<evidence type="ECO:0000259" key="3">
    <source>
        <dbReference type="Pfam" id="PF00849"/>
    </source>
</evidence>
<dbReference type="NCBIfam" id="TIGR00005">
    <property type="entry name" value="rluA_subfam"/>
    <property type="match status" value="1"/>
</dbReference>
<dbReference type="InterPro" id="IPR006145">
    <property type="entry name" value="PsdUridine_synth_RsuA/RluA"/>
</dbReference>
<dbReference type="Gene3D" id="3.30.2350.10">
    <property type="entry name" value="Pseudouridine synthase"/>
    <property type="match status" value="1"/>
</dbReference>
<protein>
    <recommendedName>
        <fullName evidence="3">Pseudouridine synthase RsuA/RluA-like domain-containing protein</fullName>
    </recommendedName>
</protein>